<evidence type="ECO:0000256" key="7">
    <source>
        <dbReference type="ARBA" id="ARBA00022989"/>
    </source>
</evidence>
<feature type="transmembrane region" description="Helical" evidence="9">
    <location>
        <begin position="21"/>
        <end position="41"/>
    </location>
</feature>
<keyword evidence="3" id="KW-1003">Cell membrane</keyword>
<proteinExistence type="predicted"/>
<dbReference type="InterPro" id="IPR017871">
    <property type="entry name" value="ABC_transporter-like_CS"/>
</dbReference>
<evidence type="ECO:0000256" key="3">
    <source>
        <dbReference type="ARBA" id="ARBA00022475"/>
    </source>
</evidence>
<keyword evidence="8 9" id="KW-0472">Membrane</keyword>
<reference evidence="12 13" key="1">
    <citation type="submission" date="2020-01" db="EMBL/GenBank/DDBJ databases">
        <title>Genome sequence of a 1,3-propanediol producer, Clostridium butyricum S3.</title>
        <authorList>
            <person name="Zhou J."/>
        </authorList>
    </citation>
    <scope>NUCLEOTIDE SEQUENCE [LARGE SCALE GENOMIC DNA]</scope>
    <source>
        <strain evidence="12 13">S3</strain>
    </source>
</reference>
<dbReference type="CDD" id="cd18548">
    <property type="entry name" value="ABC_6TM_Tm287_like"/>
    <property type="match status" value="1"/>
</dbReference>
<dbReference type="Gene3D" id="1.20.1560.10">
    <property type="entry name" value="ABC transporter type 1, transmembrane domain"/>
    <property type="match status" value="1"/>
</dbReference>
<dbReference type="Gene3D" id="3.40.50.300">
    <property type="entry name" value="P-loop containing nucleotide triphosphate hydrolases"/>
    <property type="match status" value="1"/>
</dbReference>
<protein>
    <submittedName>
        <fullName evidence="12">ATP-binding cassette domain-containing protein</fullName>
    </submittedName>
</protein>
<dbReference type="FunFam" id="3.40.50.300:FF:000221">
    <property type="entry name" value="Multidrug ABC transporter ATP-binding protein"/>
    <property type="match status" value="1"/>
</dbReference>
<evidence type="ECO:0000256" key="9">
    <source>
        <dbReference type="SAM" id="Phobius"/>
    </source>
</evidence>
<dbReference type="GO" id="GO:0016887">
    <property type="term" value="F:ATP hydrolysis activity"/>
    <property type="evidence" value="ECO:0007669"/>
    <property type="project" value="InterPro"/>
</dbReference>
<dbReference type="SUPFAM" id="SSF90123">
    <property type="entry name" value="ABC transporter transmembrane region"/>
    <property type="match status" value="1"/>
</dbReference>
<evidence type="ECO:0000313" key="12">
    <source>
        <dbReference type="EMBL" id="NAS19895.1"/>
    </source>
</evidence>
<dbReference type="InterPro" id="IPR003593">
    <property type="entry name" value="AAA+_ATPase"/>
</dbReference>
<evidence type="ECO:0000256" key="8">
    <source>
        <dbReference type="ARBA" id="ARBA00023136"/>
    </source>
</evidence>
<feature type="transmembrane region" description="Helical" evidence="9">
    <location>
        <begin position="246"/>
        <end position="264"/>
    </location>
</feature>
<organism evidence="12 13">
    <name type="scientific">Clostridium butyricum</name>
    <dbReference type="NCBI Taxonomy" id="1492"/>
    <lineage>
        <taxon>Bacteria</taxon>
        <taxon>Bacillati</taxon>
        <taxon>Bacillota</taxon>
        <taxon>Clostridia</taxon>
        <taxon>Eubacteriales</taxon>
        <taxon>Clostridiaceae</taxon>
        <taxon>Clostridium</taxon>
    </lineage>
</organism>
<dbReference type="GO" id="GO:0005886">
    <property type="term" value="C:plasma membrane"/>
    <property type="evidence" value="ECO:0007669"/>
    <property type="project" value="UniProtKB-SubCell"/>
</dbReference>
<feature type="transmembrane region" description="Helical" evidence="9">
    <location>
        <begin position="156"/>
        <end position="174"/>
    </location>
</feature>
<dbReference type="SUPFAM" id="SSF52540">
    <property type="entry name" value="P-loop containing nucleoside triphosphate hydrolases"/>
    <property type="match status" value="1"/>
</dbReference>
<dbReference type="Proteomes" id="UP000474042">
    <property type="component" value="Unassembled WGS sequence"/>
</dbReference>
<dbReference type="EMBL" id="WOFV02000122">
    <property type="protein sequence ID" value="NAS19895.1"/>
    <property type="molecule type" value="Genomic_DNA"/>
</dbReference>
<sequence length="578" mass="64693">MIKTLMSQVKEYKKDSILCPIFVILEVIMEVIIPFLMASIIDKGVEAGNMMHVIKIGTIMIIMAMMSLTFGALAGKYAASASTGFAKNLRKTMFQNIQSFSFSNIDKYSTPGLVTRLTTDITNVQNAYQMVVRLCTRAPIMLICAMFMAFKINSRLSMVFLGAALFLGISLYLITKNVHPLFMKVFKKYDALNASVQENINAVRVVKAYVREEYEINKFQTACENIYKLFVNAEKILVLNMPIMQFAVYTCILLVSWIGAKMIVGGSLTTGELMSLFTYIMNIMISLMMISMIFVMVIMSKASAERIVEVINEKSDLNNKENPVYEVKDGSIAFENVNFSYKKDGEKVLSNINLNIESGQTIGVIGGTGSAKSSLVQLIPRLYDTESGQVKVGGLNVKEYDIETLRNEVAMVLQKNVLFSGTIKDNLKWGNKEATDEEIRKACILAQADEFIQTFPDKYDTFIEQGGSNVSGGQKQRLCIARALLKKPKILILDDSTSAVDTKTDTLIRRAFKDEIPNTTKIIIAQRISSVQDSDNIIVLNEGTIVDFGNHDELVERCEIYRDVYESQMKGADKDEEK</sequence>
<dbReference type="PROSITE" id="PS50893">
    <property type="entry name" value="ABC_TRANSPORTER_2"/>
    <property type="match status" value="1"/>
</dbReference>
<evidence type="ECO:0000259" key="11">
    <source>
        <dbReference type="PROSITE" id="PS50929"/>
    </source>
</evidence>
<accession>A0A6L9EW23</accession>
<dbReference type="InterPro" id="IPR003439">
    <property type="entry name" value="ABC_transporter-like_ATP-bd"/>
</dbReference>
<dbReference type="GO" id="GO:0005524">
    <property type="term" value="F:ATP binding"/>
    <property type="evidence" value="ECO:0007669"/>
    <property type="project" value="UniProtKB-KW"/>
</dbReference>
<evidence type="ECO:0000256" key="4">
    <source>
        <dbReference type="ARBA" id="ARBA00022692"/>
    </source>
</evidence>
<dbReference type="InterPro" id="IPR027417">
    <property type="entry name" value="P-loop_NTPase"/>
</dbReference>
<dbReference type="PROSITE" id="PS00211">
    <property type="entry name" value="ABC_TRANSPORTER_1"/>
    <property type="match status" value="1"/>
</dbReference>
<dbReference type="PROSITE" id="PS50929">
    <property type="entry name" value="ABC_TM1F"/>
    <property type="match status" value="1"/>
</dbReference>
<evidence type="ECO:0000256" key="6">
    <source>
        <dbReference type="ARBA" id="ARBA00022840"/>
    </source>
</evidence>
<dbReference type="SMART" id="SM00382">
    <property type="entry name" value="AAA"/>
    <property type="match status" value="1"/>
</dbReference>
<name>A0A6L9EW23_CLOBU</name>
<feature type="domain" description="ABC transmembrane type-1" evidence="11">
    <location>
        <begin position="17"/>
        <end position="299"/>
    </location>
</feature>
<dbReference type="PANTHER" id="PTHR43394:SF1">
    <property type="entry name" value="ATP-BINDING CASSETTE SUB-FAMILY B MEMBER 10, MITOCHONDRIAL"/>
    <property type="match status" value="1"/>
</dbReference>
<keyword evidence="7 9" id="KW-1133">Transmembrane helix</keyword>
<comment type="subcellular location">
    <subcellularLocation>
        <location evidence="1">Cell membrane</location>
        <topology evidence="1">Multi-pass membrane protein</topology>
    </subcellularLocation>
</comment>
<keyword evidence="6 12" id="KW-0067">ATP-binding</keyword>
<keyword evidence="4 9" id="KW-0812">Transmembrane</keyword>
<evidence type="ECO:0000313" key="13">
    <source>
        <dbReference type="Proteomes" id="UP000474042"/>
    </source>
</evidence>
<keyword evidence="5" id="KW-0547">Nucleotide-binding</keyword>
<evidence type="ECO:0000256" key="1">
    <source>
        <dbReference type="ARBA" id="ARBA00004651"/>
    </source>
</evidence>
<dbReference type="GO" id="GO:0015421">
    <property type="term" value="F:ABC-type oligopeptide transporter activity"/>
    <property type="evidence" value="ECO:0007669"/>
    <property type="project" value="TreeGrafter"/>
</dbReference>
<dbReference type="Pfam" id="PF00664">
    <property type="entry name" value="ABC_membrane"/>
    <property type="match status" value="1"/>
</dbReference>
<dbReference type="PANTHER" id="PTHR43394">
    <property type="entry name" value="ATP-DEPENDENT PERMEASE MDL1, MITOCHONDRIAL"/>
    <property type="match status" value="1"/>
</dbReference>
<comment type="caution">
    <text evidence="12">The sequence shown here is derived from an EMBL/GenBank/DDBJ whole genome shotgun (WGS) entry which is preliminary data.</text>
</comment>
<dbReference type="InterPro" id="IPR011527">
    <property type="entry name" value="ABC1_TM_dom"/>
</dbReference>
<dbReference type="Pfam" id="PF00005">
    <property type="entry name" value="ABC_tran"/>
    <property type="match status" value="1"/>
</dbReference>
<dbReference type="InterPro" id="IPR036640">
    <property type="entry name" value="ABC1_TM_sf"/>
</dbReference>
<evidence type="ECO:0000259" key="10">
    <source>
        <dbReference type="PROSITE" id="PS50893"/>
    </source>
</evidence>
<evidence type="ECO:0000256" key="5">
    <source>
        <dbReference type="ARBA" id="ARBA00022741"/>
    </source>
</evidence>
<evidence type="ECO:0000256" key="2">
    <source>
        <dbReference type="ARBA" id="ARBA00022448"/>
    </source>
</evidence>
<feature type="domain" description="ABC transporter" evidence="10">
    <location>
        <begin position="332"/>
        <end position="567"/>
    </location>
</feature>
<dbReference type="InterPro" id="IPR039421">
    <property type="entry name" value="Type_1_exporter"/>
</dbReference>
<dbReference type="RefSeq" id="WP_156212812.1">
    <property type="nucleotide sequence ID" value="NZ_JBAMGF010000157.1"/>
</dbReference>
<keyword evidence="2" id="KW-0813">Transport</keyword>
<gene>
    <name evidence="12" type="ORF">GND98_019230</name>
</gene>
<feature type="transmembrane region" description="Helical" evidence="9">
    <location>
        <begin position="276"/>
        <end position="298"/>
    </location>
</feature>
<feature type="transmembrane region" description="Helical" evidence="9">
    <location>
        <begin position="53"/>
        <end position="74"/>
    </location>
</feature>
<dbReference type="AlphaFoldDB" id="A0A6L9EW23"/>